<name>A0ABZ1GW63_9ACTN</name>
<reference evidence="2 3" key="1">
    <citation type="submission" date="2022-10" db="EMBL/GenBank/DDBJ databases">
        <title>The complete genomes of actinobacterial strains from the NBC collection.</title>
        <authorList>
            <person name="Joergensen T.S."/>
            <person name="Alvarez Arevalo M."/>
            <person name="Sterndorff E.B."/>
            <person name="Faurdal D."/>
            <person name="Vuksanovic O."/>
            <person name="Mourched A.-S."/>
            <person name="Charusanti P."/>
            <person name="Shaw S."/>
            <person name="Blin K."/>
            <person name="Weber T."/>
        </authorList>
    </citation>
    <scope>NUCLEOTIDE SEQUENCE [LARGE SCALE GENOMIC DNA]</scope>
    <source>
        <strain evidence="2 3">NBC 01753</strain>
    </source>
</reference>
<keyword evidence="3" id="KW-1185">Reference proteome</keyword>
<feature type="compositionally biased region" description="Low complexity" evidence="1">
    <location>
        <begin position="46"/>
        <end position="67"/>
    </location>
</feature>
<evidence type="ECO:0000313" key="3">
    <source>
        <dbReference type="Proteomes" id="UP001335325"/>
    </source>
</evidence>
<evidence type="ECO:0000313" key="2">
    <source>
        <dbReference type="EMBL" id="WSD10469.1"/>
    </source>
</evidence>
<proteinExistence type="predicted"/>
<sequence>MNTALPGRGSRTARPPLRAVAVLAALAAVILTLGFGLVGDPRAVRAAQPPAHDAPAAPGAPASDGPDPSVPAPSPAPGTHSSDIRPRTDDGCTARIAPLRPQRGDAGERTVPAGHLLFTPAHTPRMPPRPARPAPAAGHAPPAAAHMPADLGRGPPGPSST</sequence>
<evidence type="ECO:0008006" key="4">
    <source>
        <dbReference type="Google" id="ProtNLM"/>
    </source>
</evidence>
<feature type="region of interest" description="Disordered" evidence="1">
    <location>
        <begin position="46"/>
        <end position="161"/>
    </location>
</feature>
<accession>A0ABZ1GW63</accession>
<dbReference type="Proteomes" id="UP001335325">
    <property type="component" value="Chromosome"/>
</dbReference>
<protein>
    <recommendedName>
        <fullName evidence="4">Serine/threonine protein kinase</fullName>
    </recommendedName>
</protein>
<organism evidence="2 3">
    <name type="scientific">Streptomyces hirsutus</name>
    <dbReference type="NCBI Taxonomy" id="35620"/>
    <lineage>
        <taxon>Bacteria</taxon>
        <taxon>Bacillati</taxon>
        <taxon>Actinomycetota</taxon>
        <taxon>Actinomycetes</taxon>
        <taxon>Kitasatosporales</taxon>
        <taxon>Streptomycetaceae</taxon>
        <taxon>Streptomyces</taxon>
    </lineage>
</organism>
<dbReference type="GeneID" id="91547951"/>
<dbReference type="RefSeq" id="WP_326756172.1">
    <property type="nucleotide sequence ID" value="NZ_CP109134.1"/>
</dbReference>
<feature type="compositionally biased region" description="Low complexity" evidence="1">
    <location>
        <begin position="134"/>
        <end position="149"/>
    </location>
</feature>
<evidence type="ECO:0000256" key="1">
    <source>
        <dbReference type="SAM" id="MobiDB-lite"/>
    </source>
</evidence>
<dbReference type="EMBL" id="CP109134">
    <property type="protein sequence ID" value="WSD10469.1"/>
    <property type="molecule type" value="Genomic_DNA"/>
</dbReference>
<gene>
    <name evidence="2" type="ORF">OIE73_35280</name>
</gene>
<feature type="compositionally biased region" description="Basic and acidic residues" evidence="1">
    <location>
        <begin position="82"/>
        <end position="92"/>
    </location>
</feature>